<comment type="caution">
    <text evidence="2">The sequence shown here is derived from an EMBL/GenBank/DDBJ whole genome shotgun (WGS) entry which is preliminary data.</text>
</comment>
<dbReference type="GO" id="GO:0051537">
    <property type="term" value="F:2 iron, 2 sulfur cluster binding"/>
    <property type="evidence" value="ECO:0007669"/>
    <property type="project" value="TreeGrafter"/>
</dbReference>
<dbReference type="InterPro" id="IPR000361">
    <property type="entry name" value="ATAP_core_dom"/>
</dbReference>
<feature type="domain" description="Core" evidence="1">
    <location>
        <begin position="9"/>
        <end position="108"/>
    </location>
</feature>
<evidence type="ECO:0000259" key="1">
    <source>
        <dbReference type="Pfam" id="PF01521"/>
    </source>
</evidence>
<sequence>METQTAAGLTVTETAAAKLAEVLEQLQKPQAAVRVYAQGHGHHVQYGMSVDEHALDGDVVLQAGAVTIRVDPVSWTQLEGATIDWTRSERGEGFVIEPAHAHEGCGCGGGCGCNH</sequence>
<reference evidence="2 3" key="1">
    <citation type="submission" date="2019-07" db="EMBL/GenBank/DDBJ databases">
        <title>Whole genome shotgun sequence of Oceanithermus desulfurans NBRC 100063.</title>
        <authorList>
            <person name="Hosoyama A."/>
            <person name="Uohara A."/>
            <person name="Ohji S."/>
            <person name="Ichikawa N."/>
        </authorList>
    </citation>
    <scope>NUCLEOTIDE SEQUENCE [LARGE SCALE GENOMIC DNA]</scope>
    <source>
        <strain evidence="2 3">NBRC 100063</strain>
    </source>
</reference>
<dbReference type="RefSeq" id="WP_147147795.1">
    <property type="nucleotide sequence ID" value="NZ_BJXN01000011.1"/>
</dbReference>
<dbReference type="EMBL" id="BJXN01000011">
    <property type="protein sequence ID" value="GEM90231.1"/>
    <property type="molecule type" value="Genomic_DNA"/>
</dbReference>
<proteinExistence type="predicted"/>
<dbReference type="AlphaFoldDB" id="A0A511RKN6"/>
<evidence type="ECO:0000313" key="2">
    <source>
        <dbReference type="EMBL" id="GEM90231.1"/>
    </source>
</evidence>
<dbReference type="Pfam" id="PF01521">
    <property type="entry name" value="Fe-S_biosyn"/>
    <property type="match status" value="1"/>
</dbReference>
<dbReference type="NCBIfam" id="TIGR00049">
    <property type="entry name" value="iron-sulfur cluster assembly accessory protein"/>
    <property type="match status" value="1"/>
</dbReference>
<dbReference type="GO" id="GO:0051539">
    <property type="term" value="F:4 iron, 4 sulfur cluster binding"/>
    <property type="evidence" value="ECO:0007669"/>
    <property type="project" value="TreeGrafter"/>
</dbReference>
<dbReference type="InterPro" id="IPR016092">
    <property type="entry name" value="ATAP"/>
</dbReference>
<dbReference type="PANTHER" id="PTHR43011:SF1">
    <property type="entry name" value="IRON-SULFUR CLUSTER ASSEMBLY 2 HOMOLOG, MITOCHONDRIAL"/>
    <property type="match status" value="1"/>
</dbReference>
<dbReference type="Gene3D" id="2.60.300.12">
    <property type="entry name" value="HesB-like domain"/>
    <property type="match status" value="1"/>
</dbReference>
<dbReference type="GO" id="GO:0016226">
    <property type="term" value="P:iron-sulfur cluster assembly"/>
    <property type="evidence" value="ECO:0007669"/>
    <property type="project" value="InterPro"/>
</dbReference>
<dbReference type="GO" id="GO:0005506">
    <property type="term" value="F:iron ion binding"/>
    <property type="evidence" value="ECO:0007669"/>
    <property type="project" value="TreeGrafter"/>
</dbReference>
<dbReference type="SUPFAM" id="SSF89360">
    <property type="entry name" value="HesB-like domain"/>
    <property type="match status" value="1"/>
</dbReference>
<evidence type="ECO:0000313" key="3">
    <source>
        <dbReference type="Proteomes" id="UP000321827"/>
    </source>
</evidence>
<dbReference type="Proteomes" id="UP000321827">
    <property type="component" value="Unassembled WGS sequence"/>
</dbReference>
<name>A0A511RKN6_9DEIN</name>
<dbReference type="OrthoDB" id="9801228at2"/>
<dbReference type="InterPro" id="IPR035903">
    <property type="entry name" value="HesB-like_dom_sf"/>
</dbReference>
<organism evidence="2 3">
    <name type="scientific">Oceanithermus desulfurans NBRC 100063</name>
    <dbReference type="NCBI Taxonomy" id="1227550"/>
    <lineage>
        <taxon>Bacteria</taxon>
        <taxon>Thermotogati</taxon>
        <taxon>Deinococcota</taxon>
        <taxon>Deinococci</taxon>
        <taxon>Thermales</taxon>
        <taxon>Thermaceae</taxon>
        <taxon>Oceanithermus</taxon>
    </lineage>
</organism>
<dbReference type="PANTHER" id="PTHR43011">
    <property type="entry name" value="IRON-SULFUR CLUSTER ASSEMBLY 2 HOMOLOG, MITOCHONDRIAL"/>
    <property type="match status" value="1"/>
</dbReference>
<gene>
    <name evidence="2" type="ORF">ODE01S_16650</name>
</gene>
<accession>A0A511RKN6</accession>
<protein>
    <submittedName>
        <fullName evidence="2">Heme biosynthesis protein HemY</fullName>
    </submittedName>
</protein>